<organism evidence="1 2">
    <name type="scientific">Austropuccinia psidii MF-1</name>
    <dbReference type="NCBI Taxonomy" id="1389203"/>
    <lineage>
        <taxon>Eukaryota</taxon>
        <taxon>Fungi</taxon>
        <taxon>Dikarya</taxon>
        <taxon>Basidiomycota</taxon>
        <taxon>Pucciniomycotina</taxon>
        <taxon>Pucciniomycetes</taxon>
        <taxon>Pucciniales</taxon>
        <taxon>Sphaerophragmiaceae</taxon>
        <taxon>Austropuccinia</taxon>
    </lineage>
</organism>
<dbReference type="AlphaFoldDB" id="A0A9Q3IS30"/>
<proteinExistence type="predicted"/>
<keyword evidence="2" id="KW-1185">Reference proteome</keyword>
<evidence type="ECO:0000313" key="2">
    <source>
        <dbReference type="Proteomes" id="UP000765509"/>
    </source>
</evidence>
<evidence type="ECO:0000313" key="1">
    <source>
        <dbReference type="EMBL" id="MBW0549053.1"/>
    </source>
</evidence>
<protein>
    <submittedName>
        <fullName evidence="1">Uncharacterized protein</fullName>
    </submittedName>
</protein>
<reference evidence="1" key="1">
    <citation type="submission" date="2021-03" db="EMBL/GenBank/DDBJ databases">
        <title>Draft genome sequence of rust myrtle Austropuccinia psidii MF-1, a brazilian biotype.</title>
        <authorList>
            <person name="Quecine M.C."/>
            <person name="Pachon D.M.R."/>
            <person name="Bonatelli M.L."/>
            <person name="Correr F.H."/>
            <person name="Franceschini L.M."/>
            <person name="Leite T.F."/>
            <person name="Margarido G.R.A."/>
            <person name="Almeida C.A."/>
            <person name="Ferrarezi J.A."/>
            <person name="Labate C.A."/>
        </authorList>
    </citation>
    <scope>NUCLEOTIDE SEQUENCE</scope>
    <source>
        <strain evidence="1">MF-1</strain>
    </source>
</reference>
<name>A0A9Q3IS30_9BASI</name>
<sequence length="73" mass="8304">MNTEGKEVVYLIDHRLSLELKKSLAWLETIRHHLCLTRSRASSNWAFMKQMLCANLVIAPTNLVRNHGSSLGV</sequence>
<dbReference type="EMBL" id="AVOT02054340">
    <property type="protein sequence ID" value="MBW0549053.1"/>
    <property type="molecule type" value="Genomic_DNA"/>
</dbReference>
<comment type="caution">
    <text evidence="1">The sequence shown here is derived from an EMBL/GenBank/DDBJ whole genome shotgun (WGS) entry which is preliminary data.</text>
</comment>
<accession>A0A9Q3IS30</accession>
<dbReference type="Proteomes" id="UP000765509">
    <property type="component" value="Unassembled WGS sequence"/>
</dbReference>
<gene>
    <name evidence="1" type="ORF">O181_088768</name>
</gene>